<keyword evidence="1" id="KW-0812">Transmembrane</keyword>
<reference evidence="2" key="1">
    <citation type="submission" date="2022-06" db="EMBL/GenBank/DDBJ databases">
        <title>Detection of beta-lactamases in bacteria of animal origin.</title>
        <authorList>
            <person name="Mlynarcik P."/>
            <person name="Zdarska V."/>
            <person name="Chudobova H."/>
            <person name="Prochazkova P."/>
            <person name="Hricova K."/>
            <person name="Mezerova K."/>
            <person name="Bardon J."/>
            <person name="Dolejska M."/>
            <person name="Sukkar I."/>
            <person name="Kolar M."/>
        </authorList>
    </citation>
    <scope>NUCLEOTIDE SEQUENCE</scope>
    <source>
        <strain evidence="2">S 300-3</strain>
    </source>
</reference>
<dbReference type="EMBL" id="JAMYBS010000008">
    <property type="protein sequence ID" value="MCO7544925.1"/>
    <property type="molecule type" value="Genomic_DNA"/>
</dbReference>
<dbReference type="AlphaFoldDB" id="A0AA41WL54"/>
<comment type="caution">
    <text evidence="2">The sequence shown here is derived from an EMBL/GenBank/DDBJ whole genome shotgun (WGS) entry which is preliminary data.</text>
</comment>
<evidence type="ECO:0000313" key="3">
    <source>
        <dbReference type="Proteomes" id="UP001165292"/>
    </source>
</evidence>
<dbReference type="PANTHER" id="PTHR34219:SF6">
    <property type="entry name" value="BLR3280 PROTEIN"/>
    <property type="match status" value="1"/>
</dbReference>
<organism evidence="2 3">
    <name type="scientific">Stutzerimonas nitrititolerans</name>
    <dbReference type="NCBI Taxonomy" id="2482751"/>
    <lineage>
        <taxon>Bacteria</taxon>
        <taxon>Pseudomonadati</taxon>
        <taxon>Pseudomonadota</taxon>
        <taxon>Gammaproteobacteria</taxon>
        <taxon>Pseudomonadales</taxon>
        <taxon>Pseudomonadaceae</taxon>
        <taxon>Stutzerimonas</taxon>
    </lineage>
</organism>
<protein>
    <submittedName>
        <fullName evidence="2">PepSY domain-containing protein</fullName>
    </submittedName>
</protein>
<sequence>MKRYLYLWHRWLGIGLCLFMALWFVSGMVMLFVGYPKLTPAEHLAHLPELPRERCCVSLGQALAAGGRSDAPLAARLSSVGGAPRYLFDYAGGKRIAVDARSGERIVRVDEQAALASARQFTQAGELHHRGLIQEDAWTRSRALDGDRPLHRIEDAEGRLLYVSGQTGAVVRDATFAERAWNWLGAWLHWLYPLRDSPWWAQFVIYLSLAATAMALLGQVIGVLRWRFSRPYRSGSRSPYAGGFARWHHIGGLLFGALLIVWIFSGLMSMRPWGLFAAAPSLQGVYRQAALERDSDPQPLAETLARLRESGFAPRELHWQQVAGKTYRVAYDSQGASRILAAEPGAGVMRQLPAELLEQAVRKLPDGPSARISWLHQHDFYYFQRAEQSMYGYQRKRLPILRVALDDEAATWLHIDPYSGALIEQLGRAQRVERWLFNLLHSWDWLPLLERPRLREALMLAFSLGGLLISLSGVVLGWRRLRGRRRARNRSARAFNAVRR</sequence>
<dbReference type="RefSeq" id="WP_253162773.1">
    <property type="nucleotide sequence ID" value="NZ_DAMAGG010000001.1"/>
</dbReference>
<feature type="transmembrane region" description="Helical" evidence="1">
    <location>
        <begin position="247"/>
        <end position="265"/>
    </location>
</feature>
<keyword evidence="1" id="KW-1133">Transmembrane helix</keyword>
<dbReference type="PANTHER" id="PTHR34219">
    <property type="entry name" value="IRON-REGULATED INNER MEMBRANE PROTEIN-RELATED"/>
    <property type="match status" value="1"/>
</dbReference>
<feature type="transmembrane region" description="Helical" evidence="1">
    <location>
        <begin position="199"/>
        <end position="226"/>
    </location>
</feature>
<keyword evidence="1" id="KW-0472">Membrane</keyword>
<dbReference type="Proteomes" id="UP001165292">
    <property type="component" value="Unassembled WGS sequence"/>
</dbReference>
<dbReference type="Pfam" id="PF03929">
    <property type="entry name" value="PepSY_TM"/>
    <property type="match status" value="1"/>
</dbReference>
<feature type="transmembrane region" description="Helical" evidence="1">
    <location>
        <begin position="12"/>
        <end position="35"/>
    </location>
</feature>
<dbReference type="InterPro" id="IPR005625">
    <property type="entry name" value="PepSY-ass_TM"/>
</dbReference>
<gene>
    <name evidence="2" type="ORF">NJF43_09205</name>
</gene>
<name>A0AA41WL54_9GAMM</name>
<evidence type="ECO:0000313" key="2">
    <source>
        <dbReference type="EMBL" id="MCO7544925.1"/>
    </source>
</evidence>
<accession>A0AA41WL54</accession>
<proteinExistence type="predicted"/>
<feature type="transmembrane region" description="Helical" evidence="1">
    <location>
        <begin position="457"/>
        <end position="478"/>
    </location>
</feature>
<evidence type="ECO:0000256" key="1">
    <source>
        <dbReference type="SAM" id="Phobius"/>
    </source>
</evidence>